<evidence type="ECO:0000313" key="6">
    <source>
        <dbReference type="Proteomes" id="UP000026249"/>
    </source>
</evidence>
<keyword evidence="2" id="KW-0238">DNA-binding</keyword>
<dbReference type="STRING" id="1454373.ACMU_11215"/>
<dbReference type="InterPro" id="IPR036388">
    <property type="entry name" value="WH-like_DNA-bd_sf"/>
</dbReference>
<dbReference type="InterPro" id="IPR019887">
    <property type="entry name" value="Tscrpt_reg_AsnC/Lrp_C"/>
</dbReference>
<keyword evidence="1" id="KW-0805">Transcription regulation</keyword>
<dbReference type="PANTHER" id="PTHR30154">
    <property type="entry name" value="LEUCINE-RESPONSIVE REGULATORY PROTEIN"/>
    <property type="match status" value="1"/>
</dbReference>
<dbReference type="PROSITE" id="PS50956">
    <property type="entry name" value="HTH_ASNC_2"/>
    <property type="match status" value="1"/>
</dbReference>
<accession>A0A037ZI82</accession>
<evidence type="ECO:0000256" key="1">
    <source>
        <dbReference type="ARBA" id="ARBA00023015"/>
    </source>
</evidence>
<dbReference type="EMBL" id="JFKE01000004">
    <property type="protein sequence ID" value="KAJ55262.1"/>
    <property type="molecule type" value="Genomic_DNA"/>
</dbReference>
<dbReference type="GO" id="GO:0043200">
    <property type="term" value="P:response to amino acid"/>
    <property type="evidence" value="ECO:0007669"/>
    <property type="project" value="TreeGrafter"/>
</dbReference>
<name>A0A037ZI82_9RHOB</name>
<dbReference type="PRINTS" id="PR00033">
    <property type="entry name" value="HTHASNC"/>
</dbReference>
<feature type="domain" description="HTH asnC-type" evidence="4">
    <location>
        <begin position="3"/>
        <end position="64"/>
    </location>
</feature>
<organism evidence="5 6">
    <name type="scientific">Actibacterium mucosum KCTC 23349</name>
    <dbReference type="NCBI Taxonomy" id="1454373"/>
    <lineage>
        <taxon>Bacteria</taxon>
        <taxon>Pseudomonadati</taxon>
        <taxon>Pseudomonadota</taxon>
        <taxon>Alphaproteobacteria</taxon>
        <taxon>Rhodobacterales</taxon>
        <taxon>Roseobacteraceae</taxon>
        <taxon>Actibacterium</taxon>
    </lineage>
</organism>
<dbReference type="AlphaFoldDB" id="A0A037ZI82"/>
<reference evidence="5 6" key="1">
    <citation type="submission" date="2014-03" db="EMBL/GenBank/DDBJ databases">
        <title>Draft Genome Sequence of Actibacterium mucosum KCTC 23349, a Marine Alphaproteobacterium with Complex Ionic Requirements Isolated from Mediterranean Seawater at Malvarrosa Beach, Valencia, Spain.</title>
        <authorList>
            <person name="Arahal D.R."/>
            <person name="Shao Z."/>
            <person name="Lai Q."/>
            <person name="Pujalte M.J."/>
        </authorList>
    </citation>
    <scope>NUCLEOTIDE SEQUENCE [LARGE SCALE GENOMIC DNA]</scope>
    <source>
        <strain evidence="5 6">KCTC 23349</strain>
    </source>
</reference>
<dbReference type="Gene3D" id="1.10.10.10">
    <property type="entry name" value="Winged helix-like DNA-binding domain superfamily/Winged helix DNA-binding domain"/>
    <property type="match status" value="1"/>
</dbReference>
<dbReference type="Gene3D" id="3.30.70.920">
    <property type="match status" value="1"/>
</dbReference>
<dbReference type="InterPro" id="IPR036390">
    <property type="entry name" value="WH_DNA-bd_sf"/>
</dbReference>
<protein>
    <submittedName>
        <fullName evidence="5">AsnC family transcriptional regulator</fullName>
    </submittedName>
</protein>
<dbReference type="InterPro" id="IPR000485">
    <property type="entry name" value="AsnC-type_HTH_dom"/>
</dbReference>
<dbReference type="SUPFAM" id="SSF54909">
    <property type="entry name" value="Dimeric alpha+beta barrel"/>
    <property type="match status" value="1"/>
</dbReference>
<evidence type="ECO:0000313" key="5">
    <source>
        <dbReference type="EMBL" id="KAJ55262.1"/>
    </source>
</evidence>
<dbReference type="SMART" id="SM00344">
    <property type="entry name" value="HTH_ASNC"/>
    <property type="match status" value="1"/>
</dbReference>
<comment type="caution">
    <text evidence="5">The sequence shown here is derived from an EMBL/GenBank/DDBJ whole genome shotgun (WGS) entry which is preliminary data.</text>
</comment>
<dbReference type="GO" id="GO:0043565">
    <property type="term" value="F:sequence-specific DNA binding"/>
    <property type="evidence" value="ECO:0007669"/>
    <property type="project" value="InterPro"/>
</dbReference>
<proteinExistence type="predicted"/>
<dbReference type="PANTHER" id="PTHR30154:SF46">
    <property type="entry name" value="TRANSCRIPTIONAL REGULATORY PROTEIN"/>
    <property type="match status" value="1"/>
</dbReference>
<keyword evidence="3" id="KW-0804">Transcription</keyword>
<keyword evidence="6" id="KW-1185">Reference proteome</keyword>
<dbReference type="Pfam" id="PF01037">
    <property type="entry name" value="AsnC_trans_reg"/>
    <property type="match status" value="1"/>
</dbReference>
<evidence type="ECO:0000256" key="2">
    <source>
        <dbReference type="ARBA" id="ARBA00023125"/>
    </source>
</evidence>
<dbReference type="Pfam" id="PF13412">
    <property type="entry name" value="HTH_24"/>
    <property type="match status" value="1"/>
</dbReference>
<sequence>MTLDPIDLRLLSALQENAQLTAQELGEMLNLSSSQAGRRRQRLESNGIITGYAAQVDATQLGLDVQAFVQVQMAAHSAEADESFLRVLAFQPEITAAWTLTGEADYLLRVVCADLRALDDLVRKVLLPHAAVARVQSQIVMNQIKTGGQLPLEGAR</sequence>
<evidence type="ECO:0000259" key="4">
    <source>
        <dbReference type="PROSITE" id="PS50956"/>
    </source>
</evidence>
<dbReference type="RefSeq" id="WP_035259666.1">
    <property type="nucleotide sequence ID" value="NZ_JFKE01000004.1"/>
</dbReference>
<gene>
    <name evidence="5" type="ORF">ACMU_11215</name>
</gene>
<evidence type="ECO:0000256" key="3">
    <source>
        <dbReference type="ARBA" id="ARBA00023163"/>
    </source>
</evidence>
<dbReference type="InterPro" id="IPR011008">
    <property type="entry name" value="Dimeric_a/b-barrel"/>
</dbReference>
<dbReference type="GO" id="GO:0005829">
    <property type="term" value="C:cytosol"/>
    <property type="evidence" value="ECO:0007669"/>
    <property type="project" value="TreeGrafter"/>
</dbReference>
<dbReference type="OrthoDB" id="9803143at2"/>
<dbReference type="SUPFAM" id="SSF46785">
    <property type="entry name" value="Winged helix' DNA-binding domain"/>
    <property type="match status" value="1"/>
</dbReference>
<dbReference type="InterPro" id="IPR019888">
    <property type="entry name" value="Tscrpt_reg_AsnC-like"/>
</dbReference>
<dbReference type="Proteomes" id="UP000026249">
    <property type="component" value="Unassembled WGS sequence"/>
</dbReference>